<evidence type="ECO:0000256" key="1">
    <source>
        <dbReference type="SAM" id="Coils"/>
    </source>
</evidence>
<name>A0A8S1JQI6_PARPR</name>
<reference evidence="2" key="1">
    <citation type="submission" date="2021-01" db="EMBL/GenBank/DDBJ databases">
        <authorList>
            <consortium name="Genoscope - CEA"/>
            <person name="William W."/>
        </authorList>
    </citation>
    <scope>NUCLEOTIDE SEQUENCE</scope>
</reference>
<dbReference type="Proteomes" id="UP000688137">
    <property type="component" value="Unassembled WGS sequence"/>
</dbReference>
<dbReference type="EMBL" id="CAJJDM010000004">
    <property type="protein sequence ID" value="CAD8044704.1"/>
    <property type="molecule type" value="Genomic_DNA"/>
</dbReference>
<evidence type="ECO:0000313" key="2">
    <source>
        <dbReference type="EMBL" id="CAD8044704.1"/>
    </source>
</evidence>
<gene>
    <name evidence="2" type="ORF">PPRIM_AZ9-3.1.T0080270</name>
</gene>
<comment type="caution">
    <text evidence="2">The sequence shown here is derived from an EMBL/GenBank/DDBJ whole genome shotgun (WGS) entry which is preliminary data.</text>
</comment>
<protein>
    <submittedName>
        <fullName evidence="2">Uncharacterized protein</fullName>
    </submittedName>
</protein>
<keyword evidence="3" id="KW-1185">Reference proteome</keyword>
<feature type="coiled-coil region" evidence="1">
    <location>
        <begin position="85"/>
        <end position="112"/>
    </location>
</feature>
<accession>A0A8S1JQI6</accession>
<proteinExistence type="predicted"/>
<organism evidence="2 3">
    <name type="scientific">Paramecium primaurelia</name>
    <dbReference type="NCBI Taxonomy" id="5886"/>
    <lineage>
        <taxon>Eukaryota</taxon>
        <taxon>Sar</taxon>
        <taxon>Alveolata</taxon>
        <taxon>Ciliophora</taxon>
        <taxon>Intramacronucleata</taxon>
        <taxon>Oligohymenophorea</taxon>
        <taxon>Peniculida</taxon>
        <taxon>Parameciidae</taxon>
        <taxon>Paramecium</taxon>
    </lineage>
</organism>
<dbReference type="AlphaFoldDB" id="A0A8S1JQI6"/>
<evidence type="ECO:0000313" key="3">
    <source>
        <dbReference type="Proteomes" id="UP000688137"/>
    </source>
</evidence>
<sequence>MKCNIDEHNNTITYQIKMIYDQQAINSRISISILLPYQNIWFLTINIIKKKPQIHGKCQIKNESYYQLVYFSYFDQRIYLIFKCIYQLNKLIQKNQSEKENIENKKKVYQNLGLIMKIVNQMNFMALINKLILLPNQQEEQKNNAEKDGIII</sequence>
<keyword evidence="1" id="KW-0175">Coiled coil</keyword>